<keyword evidence="1" id="KW-0812">Transmembrane</keyword>
<accession>A0ABS7VRY6</accession>
<feature type="transmembrane region" description="Helical" evidence="1">
    <location>
        <begin position="20"/>
        <end position="40"/>
    </location>
</feature>
<dbReference type="RefSeq" id="WP_224315085.1">
    <property type="nucleotide sequence ID" value="NZ_JAIRBM010000017.1"/>
</dbReference>
<sequence>MTAAMGYERTFTPEIVLSKLLHVQVLRALAALSVAFLHAQHDAVALAARTGRIFMPLDNLPWMAGVDVFFVISGFIMVYASRSLFGGAGGKGAFLARRIARIAPLYWTVTTVYLLIALVAPGLLNSDPLALWQVIASYLFIPFERPDGTVQPLYSLGWTLNYEMFFYLLFAAVLTLPLRRAVGLLTLALVLIVLAGRLIALPQPLAFWTDPIILEFAFGLSLGWLYVEGVTLSRQTRWVLVAIALAALALNLIGLRSNLNEMRPLAWGIPAALLVAAAALSKTHRPPSALTRFGVLTGDASYAIYLVHPFVIRGIGVVIARSGIDTILGPWGFILLSLAATLAVSLLVHRFFERPVTAFIRARLDKDGVRSTGVN</sequence>
<dbReference type="GO" id="GO:0016746">
    <property type="term" value="F:acyltransferase activity"/>
    <property type="evidence" value="ECO:0007669"/>
    <property type="project" value="UniProtKB-KW"/>
</dbReference>
<feature type="transmembrane region" description="Helical" evidence="1">
    <location>
        <begin position="330"/>
        <end position="352"/>
    </location>
</feature>
<keyword evidence="3" id="KW-0808">Transferase</keyword>
<evidence type="ECO:0000313" key="3">
    <source>
        <dbReference type="EMBL" id="MBZ6078333.1"/>
    </source>
</evidence>
<reference evidence="3 4" key="1">
    <citation type="submission" date="2021-09" db="EMBL/GenBank/DDBJ databases">
        <title>The complete genome sequence of a new microorganism.</title>
        <authorList>
            <person name="Zi Z."/>
        </authorList>
    </citation>
    <scope>NUCLEOTIDE SEQUENCE [LARGE SCALE GENOMIC DNA]</scope>
    <source>
        <strain evidence="3 4">WGZ8</strain>
    </source>
</reference>
<gene>
    <name evidence="3" type="ORF">K9B37_18920</name>
</gene>
<dbReference type="Pfam" id="PF01757">
    <property type="entry name" value="Acyl_transf_3"/>
    <property type="match status" value="1"/>
</dbReference>
<dbReference type="PANTHER" id="PTHR23028:SF131">
    <property type="entry name" value="BLR2367 PROTEIN"/>
    <property type="match status" value="1"/>
</dbReference>
<evidence type="ECO:0000256" key="1">
    <source>
        <dbReference type="SAM" id="Phobius"/>
    </source>
</evidence>
<organism evidence="3 4">
    <name type="scientific">Microvirga puerhi</name>
    <dbReference type="NCBI Taxonomy" id="2876078"/>
    <lineage>
        <taxon>Bacteria</taxon>
        <taxon>Pseudomonadati</taxon>
        <taxon>Pseudomonadota</taxon>
        <taxon>Alphaproteobacteria</taxon>
        <taxon>Hyphomicrobiales</taxon>
        <taxon>Methylobacteriaceae</taxon>
        <taxon>Microvirga</taxon>
    </lineage>
</organism>
<dbReference type="EMBL" id="JAIRBM010000017">
    <property type="protein sequence ID" value="MBZ6078333.1"/>
    <property type="molecule type" value="Genomic_DNA"/>
</dbReference>
<dbReference type="PANTHER" id="PTHR23028">
    <property type="entry name" value="ACETYLTRANSFERASE"/>
    <property type="match status" value="1"/>
</dbReference>
<feature type="transmembrane region" description="Helical" evidence="1">
    <location>
        <begin position="181"/>
        <end position="199"/>
    </location>
</feature>
<dbReference type="InterPro" id="IPR002656">
    <property type="entry name" value="Acyl_transf_3_dom"/>
</dbReference>
<evidence type="ECO:0000259" key="2">
    <source>
        <dbReference type="Pfam" id="PF01757"/>
    </source>
</evidence>
<keyword evidence="3" id="KW-0012">Acyltransferase</keyword>
<protein>
    <submittedName>
        <fullName evidence="3">Acyltransferase</fullName>
    </submittedName>
</protein>
<feature type="transmembrane region" description="Helical" evidence="1">
    <location>
        <begin position="265"/>
        <end position="281"/>
    </location>
</feature>
<proteinExistence type="predicted"/>
<keyword evidence="4" id="KW-1185">Reference proteome</keyword>
<feature type="transmembrane region" description="Helical" evidence="1">
    <location>
        <begin position="205"/>
        <end position="226"/>
    </location>
</feature>
<name>A0ABS7VRY6_9HYPH</name>
<dbReference type="InterPro" id="IPR050879">
    <property type="entry name" value="Acyltransferase_3"/>
</dbReference>
<keyword evidence="1" id="KW-1133">Transmembrane helix</keyword>
<feature type="transmembrane region" description="Helical" evidence="1">
    <location>
        <begin position="153"/>
        <end position="174"/>
    </location>
</feature>
<feature type="transmembrane region" description="Helical" evidence="1">
    <location>
        <begin position="60"/>
        <end position="81"/>
    </location>
</feature>
<comment type="caution">
    <text evidence="3">The sequence shown here is derived from an EMBL/GenBank/DDBJ whole genome shotgun (WGS) entry which is preliminary data.</text>
</comment>
<evidence type="ECO:0000313" key="4">
    <source>
        <dbReference type="Proteomes" id="UP000704176"/>
    </source>
</evidence>
<feature type="domain" description="Acyltransferase 3" evidence="2">
    <location>
        <begin position="24"/>
        <end position="349"/>
    </location>
</feature>
<feature type="transmembrane region" description="Helical" evidence="1">
    <location>
        <begin position="102"/>
        <end position="124"/>
    </location>
</feature>
<dbReference type="Proteomes" id="UP000704176">
    <property type="component" value="Unassembled WGS sequence"/>
</dbReference>
<feature type="transmembrane region" description="Helical" evidence="1">
    <location>
        <begin position="238"/>
        <end position="259"/>
    </location>
</feature>
<keyword evidence="1" id="KW-0472">Membrane</keyword>